<proteinExistence type="predicted"/>
<name>A0AAV7VU42_PLEWA</name>
<sequence>MRSLGNARLLTSSAIWQPIINMLNPFHSAYLARARYFQCLQLLVYYGTAPYHALMTWLLTVRFYDVRKD</sequence>
<evidence type="ECO:0000313" key="2">
    <source>
        <dbReference type="EMBL" id="KAJ1204177.1"/>
    </source>
</evidence>
<dbReference type="EMBL" id="JANPWB010000003">
    <property type="protein sequence ID" value="KAJ1204177.1"/>
    <property type="molecule type" value="Genomic_DNA"/>
</dbReference>
<protein>
    <submittedName>
        <fullName evidence="2">Uncharacterized protein</fullName>
    </submittedName>
</protein>
<organism evidence="2 3">
    <name type="scientific">Pleurodeles waltl</name>
    <name type="common">Iberian ribbed newt</name>
    <dbReference type="NCBI Taxonomy" id="8319"/>
    <lineage>
        <taxon>Eukaryota</taxon>
        <taxon>Metazoa</taxon>
        <taxon>Chordata</taxon>
        <taxon>Craniata</taxon>
        <taxon>Vertebrata</taxon>
        <taxon>Euteleostomi</taxon>
        <taxon>Amphibia</taxon>
        <taxon>Batrachia</taxon>
        <taxon>Caudata</taxon>
        <taxon>Salamandroidea</taxon>
        <taxon>Salamandridae</taxon>
        <taxon>Pleurodelinae</taxon>
        <taxon>Pleurodeles</taxon>
    </lineage>
</organism>
<accession>A0AAV7VU42</accession>
<feature type="transmembrane region" description="Helical" evidence="1">
    <location>
        <begin position="44"/>
        <end position="64"/>
    </location>
</feature>
<keyword evidence="1" id="KW-0812">Transmembrane</keyword>
<dbReference type="AlphaFoldDB" id="A0AAV7VU42"/>
<keyword evidence="1" id="KW-0472">Membrane</keyword>
<keyword evidence="3" id="KW-1185">Reference proteome</keyword>
<gene>
    <name evidence="2" type="ORF">NDU88_007958</name>
</gene>
<comment type="caution">
    <text evidence="2">The sequence shown here is derived from an EMBL/GenBank/DDBJ whole genome shotgun (WGS) entry which is preliminary data.</text>
</comment>
<dbReference type="Proteomes" id="UP001066276">
    <property type="component" value="Chromosome 2_1"/>
</dbReference>
<evidence type="ECO:0000313" key="3">
    <source>
        <dbReference type="Proteomes" id="UP001066276"/>
    </source>
</evidence>
<reference evidence="2" key="1">
    <citation type="journal article" date="2022" name="bioRxiv">
        <title>Sequencing and chromosome-scale assembly of the giantPleurodeles waltlgenome.</title>
        <authorList>
            <person name="Brown T."/>
            <person name="Elewa A."/>
            <person name="Iarovenko S."/>
            <person name="Subramanian E."/>
            <person name="Araus A.J."/>
            <person name="Petzold A."/>
            <person name="Susuki M."/>
            <person name="Suzuki K.-i.T."/>
            <person name="Hayashi T."/>
            <person name="Toyoda A."/>
            <person name="Oliveira C."/>
            <person name="Osipova E."/>
            <person name="Leigh N.D."/>
            <person name="Simon A."/>
            <person name="Yun M.H."/>
        </authorList>
    </citation>
    <scope>NUCLEOTIDE SEQUENCE</scope>
    <source>
        <strain evidence="2">20211129_DDA</strain>
        <tissue evidence="2">Liver</tissue>
    </source>
</reference>
<keyword evidence="1" id="KW-1133">Transmembrane helix</keyword>
<evidence type="ECO:0000256" key="1">
    <source>
        <dbReference type="SAM" id="Phobius"/>
    </source>
</evidence>